<gene>
    <name evidence="2" type="ORF">ILUMI_25918</name>
</gene>
<protein>
    <recommendedName>
        <fullName evidence="4">Reverse transcriptase</fullName>
    </recommendedName>
</protein>
<comment type="caution">
    <text evidence="2">The sequence shown here is derived from an EMBL/GenBank/DDBJ whole genome shotgun (WGS) entry which is preliminary data.</text>
</comment>
<evidence type="ECO:0008006" key="4">
    <source>
        <dbReference type="Google" id="ProtNLM"/>
    </source>
</evidence>
<dbReference type="OrthoDB" id="6767307at2759"/>
<feature type="region of interest" description="Disordered" evidence="1">
    <location>
        <begin position="1"/>
        <end position="28"/>
    </location>
</feature>
<dbReference type="AlphaFoldDB" id="A0A8K0C7I9"/>
<dbReference type="PANTHER" id="PTHR11439">
    <property type="entry name" value="GAG-POL-RELATED RETROTRANSPOSON"/>
    <property type="match status" value="1"/>
</dbReference>
<name>A0A8K0C7I9_IGNLU</name>
<dbReference type="Proteomes" id="UP000801492">
    <property type="component" value="Unassembled WGS sequence"/>
</dbReference>
<proteinExistence type="predicted"/>
<organism evidence="2 3">
    <name type="scientific">Ignelater luminosus</name>
    <name type="common">Cucubano</name>
    <name type="synonym">Pyrophorus luminosus</name>
    <dbReference type="NCBI Taxonomy" id="2038154"/>
    <lineage>
        <taxon>Eukaryota</taxon>
        <taxon>Metazoa</taxon>
        <taxon>Ecdysozoa</taxon>
        <taxon>Arthropoda</taxon>
        <taxon>Hexapoda</taxon>
        <taxon>Insecta</taxon>
        <taxon>Pterygota</taxon>
        <taxon>Neoptera</taxon>
        <taxon>Endopterygota</taxon>
        <taxon>Coleoptera</taxon>
        <taxon>Polyphaga</taxon>
        <taxon>Elateriformia</taxon>
        <taxon>Elateroidea</taxon>
        <taxon>Elateridae</taxon>
        <taxon>Agrypninae</taxon>
        <taxon>Pyrophorini</taxon>
        <taxon>Ignelater</taxon>
    </lineage>
</organism>
<evidence type="ECO:0000313" key="3">
    <source>
        <dbReference type="Proteomes" id="UP000801492"/>
    </source>
</evidence>
<keyword evidence="3" id="KW-1185">Reference proteome</keyword>
<reference evidence="2" key="1">
    <citation type="submission" date="2019-08" db="EMBL/GenBank/DDBJ databases">
        <title>The genome of the North American firefly Photinus pyralis.</title>
        <authorList>
            <consortium name="Photinus pyralis genome working group"/>
            <person name="Fallon T.R."/>
            <person name="Sander Lower S.E."/>
            <person name="Weng J.-K."/>
        </authorList>
    </citation>
    <scope>NUCLEOTIDE SEQUENCE</scope>
    <source>
        <strain evidence="2">TRF0915ILg1</strain>
        <tissue evidence="2">Whole body</tissue>
    </source>
</reference>
<evidence type="ECO:0000313" key="2">
    <source>
        <dbReference type="EMBL" id="KAF2880256.1"/>
    </source>
</evidence>
<dbReference type="PANTHER" id="PTHR11439:SF467">
    <property type="entry name" value="INTEGRASE CATALYTIC DOMAIN-CONTAINING PROTEIN"/>
    <property type="match status" value="1"/>
</dbReference>
<dbReference type="EMBL" id="VTPC01090994">
    <property type="protein sequence ID" value="KAF2880256.1"/>
    <property type="molecule type" value="Genomic_DNA"/>
</dbReference>
<evidence type="ECO:0000256" key="1">
    <source>
        <dbReference type="SAM" id="MobiDB-lite"/>
    </source>
</evidence>
<sequence length="173" mass="20069">MRDVWKGSGADKEGGKNSTNEPVGGKPFHSQDENCWKNDGLYCTHGGHDSASQKETFIENEELQVTQKELMKKILNKLKMKDCKESSKKNYNENLPYRKLIGSLRYIMLVSRPDLSCSVTFFSQFQNCYNEEHWKHLKNVLRYLRHAKGGVLLLLCLSKVKYHDMLFFQLLSS</sequence>
<feature type="compositionally biased region" description="Basic and acidic residues" evidence="1">
    <location>
        <begin position="1"/>
        <end position="15"/>
    </location>
</feature>
<accession>A0A8K0C7I9</accession>